<dbReference type="SUPFAM" id="SSF100920">
    <property type="entry name" value="Heat shock protein 70kD (HSP70), peptide-binding domain"/>
    <property type="match status" value="1"/>
</dbReference>
<dbReference type="CDD" id="cd10234">
    <property type="entry name" value="ASKHA_NBD_HSP70_DnaK-like"/>
    <property type="match status" value="1"/>
</dbReference>
<dbReference type="EMBL" id="CM000130">
    <property type="protein sequence ID" value="EAY97444.1"/>
    <property type="molecule type" value="Genomic_DNA"/>
</dbReference>
<feature type="compositionally biased region" description="Acidic residues" evidence="5">
    <location>
        <begin position="635"/>
        <end position="648"/>
    </location>
</feature>
<evidence type="ECO:0008006" key="8">
    <source>
        <dbReference type="Google" id="ProtNLM"/>
    </source>
</evidence>
<accession>A2Y2Y4</accession>
<dbReference type="PROSITE" id="PS00297">
    <property type="entry name" value="HSP70_1"/>
    <property type="match status" value="1"/>
</dbReference>
<dbReference type="Gramene" id="BGIOSGA019575-TA">
    <property type="protein sequence ID" value="BGIOSGA019575-PA"/>
    <property type="gene ID" value="BGIOSGA019575"/>
</dbReference>
<feature type="region of interest" description="Disordered" evidence="5">
    <location>
        <begin position="1"/>
        <end position="21"/>
    </location>
</feature>
<dbReference type="InterPro" id="IPR043129">
    <property type="entry name" value="ATPase_NBD"/>
</dbReference>
<feature type="coiled-coil region" evidence="4">
    <location>
        <begin position="511"/>
        <end position="558"/>
    </location>
</feature>
<gene>
    <name evidence="6" type="ORF">OsI_19374</name>
</gene>
<dbReference type="InterPro" id="IPR029048">
    <property type="entry name" value="HSP70_C_sf"/>
</dbReference>
<dbReference type="OMA" id="AYNDQSA"/>
<evidence type="ECO:0000313" key="7">
    <source>
        <dbReference type="Proteomes" id="UP000007015"/>
    </source>
</evidence>
<evidence type="ECO:0000256" key="1">
    <source>
        <dbReference type="ARBA" id="ARBA00022741"/>
    </source>
</evidence>
<dbReference type="Pfam" id="PF00012">
    <property type="entry name" value="HSP70"/>
    <property type="match status" value="2"/>
</dbReference>
<dbReference type="SUPFAM" id="SSF53067">
    <property type="entry name" value="Actin-like ATPase domain"/>
    <property type="match status" value="2"/>
</dbReference>
<dbReference type="AlphaFoldDB" id="A2Y2Y4"/>
<feature type="compositionally biased region" description="Low complexity" evidence="5">
    <location>
        <begin position="616"/>
        <end position="628"/>
    </location>
</feature>
<evidence type="ECO:0000256" key="5">
    <source>
        <dbReference type="SAM" id="MobiDB-lite"/>
    </source>
</evidence>
<dbReference type="HOGENOM" id="CLU_005965_2_4_1"/>
<dbReference type="FunFam" id="3.90.640.10:FF:000003">
    <property type="entry name" value="Molecular chaperone DnaK"/>
    <property type="match status" value="1"/>
</dbReference>
<sequence>MATTTFPTSTPFFAHHGRRRPSPSVSVRTAAAVYGRGGGRRWRPLRVACEKVVGIDLGTTNSAVAAMEGGKPTIVTNAEGARTTPSVVAYTKSGDRLVGQIAKRQAVVNPENTFFSVKRFIGRKMNEVDEESKQVSYRVIRDDNGNVKLDCPAIGKQFAAEEISAQVLRKLVDDASKFLNDKVTKAVITVPAYFNDSQRTATKDAGRIAGLEVLRIINEPTAASLAYGFEKKNNETILVFDLGGGTFDVSVLEVGDGVFEVLSTSGDTHLGGDDFDKRVVDWLAGNFKNDEGIDLLKDKQALQRLTEAAEKAKMELSSLTQTNISLPFITATADGPKHIETTLTRAKFEELSTLHRIVDALRRSLSLLPTAYNDQSASNQAGVLSGDVSDIVLLDVTPLSLGLETLGGVMTKIIPRNTTLPTSKSEVFSTAADGQTSVEINVLQGEREFVRDNKSLGSFRLDGIPPAPRGVPQIEVKFDIDANGILSVSAVDKGTGKKQDITITGASTLPKDEVEKMVEEAEKFAKEDKEKRDAIDTKNQAESVIYQTEKQLKELGDKVPGDVKGKVEAKLTELKDAVAGGSTQTMKDALAALNQEVMQLGQALYSQQGAPGAGPTPGADAAAGSAGPSEKPGGEEGDVIDADFTDSQ</sequence>
<dbReference type="Gene3D" id="1.20.1270.10">
    <property type="match status" value="1"/>
</dbReference>
<dbReference type="InterPro" id="IPR013126">
    <property type="entry name" value="Hsp_70_fam"/>
</dbReference>
<name>A2Y2Y4_ORYSI</name>
<dbReference type="PROSITE" id="PS00329">
    <property type="entry name" value="HSP70_2"/>
    <property type="match status" value="1"/>
</dbReference>
<evidence type="ECO:0000256" key="4">
    <source>
        <dbReference type="SAM" id="Coils"/>
    </source>
</evidence>
<dbReference type="FunFam" id="1.20.1270.10:FF:000001">
    <property type="entry name" value="Molecular chaperone DnaK"/>
    <property type="match status" value="1"/>
</dbReference>
<keyword evidence="7" id="KW-1185">Reference proteome</keyword>
<feature type="coiled-coil region" evidence="4">
    <location>
        <begin position="295"/>
        <end position="322"/>
    </location>
</feature>
<dbReference type="Gene3D" id="3.90.640.10">
    <property type="entry name" value="Actin, Chain A, domain 4"/>
    <property type="match status" value="1"/>
</dbReference>
<dbReference type="GO" id="GO:0009408">
    <property type="term" value="P:response to heat"/>
    <property type="evidence" value="ECO:0007669"/>
    <property type="project" value="UniProtKB-ARBA"/>
</dbReference>
<dbReference type="Gene3D" id="3.30.420.40">
    <property type="match status" value="2"/>
</dbReference>
<evidence type="ECO:0000313" key="6">
    <source>
        <dbReference type="EMBL" id="EAY97444.1"/>
    </source>
</evidence>
<dbReference type="GO" id="GO:0140662">
    <property type="term" value="F:ATP-dependent protein folding chaperone"/>
    <property type="evidence" value="ECO:0007669"/>
    <property type="project" value="InterPro"/>
</dbReference>
<evidence type="ECO:0000256" key="3">
    <source>
        <dbReference type="RuleBase" id="RU003322"/>
    </source>
</evidence>
<dbReference type="FunFam" id="3.30.420.40:FF:000004">
    <property type="entry name" value="Molecular chaperone DnaK"/>
    <property type="match status" value="1"/>
</dbReference>
<dbReference type="InterPro" id="IPR029047">
    <property type="entry name" value="HSP70_peptide-bd_sf"/>
</dbReference>
<keyword evidence="2 3" id="KW-0067">ATP-binding</keyword>
<dbReference type="Proteomes" id="UP000007015">
    <property type="component" value="Chromosome 5"/>
</dbReference>
<dbReference type="Gene3D" id="2.60.34.10">
    <property type="entry name" value="Substrate Binding Domain Of DNAk, Chain A, domain 1"/>
    <property type="match status" value="1"/>
</dbReference>
<keyword evidence="4" id="KW-0175">Coiled coil</keyword>
<dbReference type="InterPro" id="IPR018181">
    <property type="entry name" value="Heat_shock_70_CS"/>
</dbReference>
<dbReference type="GO" id="GO:0005524">
    <property type="term" value="F:ATP binding"/>
    <property type="evidence" value="ECO:0007669"/>
    <property type="project" value="UniProtKB-KW"/>
</dbReference>
<dbReference type="PRINTS" id="PR00301">
    <property type="entry name" value="HEATSHOCK70"/>
</dbReference>
<proteinExistence type="inferred from homology"/>
<keyword evidence="1 3" id="KW-0547">Nucleotide-binding</keyword>
<reference evidence="6 7" key="1">
    <citation type="journal article" date="2005" name="PLoS Biol.">
        <title>The genomes of Oryza sativa: a history of duplications.</title>
        <authorList>
            <person name="Yu J."/>
            <person name="Wang J."/>
            <person name="Lin W."/>
            <person name="Li S."/>
            <person name="Li H."/>
            <person name="Zhou J."/>
            <person name="Ni P."/>
            <person name="Dong W."/>
            <person name="Hu S."/>
            <person name="Zeng C."/>
            <person name="Zhang J."/>
            <person name="Zhang Y."/>
            <person name="Li R."/>
            <person name="Xu Z."/>
            <person name="Li S."/>
            <person name="Li X."/>
            <person name="Zheng H."/>
            <person name="Cong L."/>
            <person name="Lin L."/>
            <person name="Yin J."/>
            <person name="Geng J."/>
            <person name="Li G."/>
            <person name="Shi J."/>
            <person name="Liu J."/>
            <person name="Lv H."/>
            <person name="Li J."/>
            <person name="Wang J."/>
            <person name="Deng Y."/>
            <person name="Ran L."/>
            <person name="Shi X."/>
            <person name="Wang X."/>
            <person name="Wu Q."/>
            <person name="Li C."/>
            <person name="Ren X."/>
            <person name="Wang J."/>
            <person name="Wang X."/>
            <person name="Li D."/>
            <person name="Liu D."/>
            <person name="Zhang X."/>
            <person name="Ji Z."/>
            <person name="Zhao W."/>
            <person name="Sun Y."/>
            <person name="Zhang Z."/>
            <person name="Bao J."/>
            <person name="Han Y."/>
            <person name="Dong L."/>
            <person name="Ji J."/>
            <person name="Chen P."/>
            <person name="Wu S."/>
            <person name="Liu J."/>
            <person name="Xiao Y."/>
            <person name="Bu D."/>
            <person name="Tan J."/>
            <person name="Yang L."/>
            <person name="Ye C."/>
            <person name="Zhang J."/>
            <person name="Xu J."/>
            <person name="Zhou Y."/>
            <person name="Yu Y."/>
            <person name="Zhang B."/>
            <person name="Zhuang S."/>
            <person name="Wei H."/>
            <person name="Liu B."/>
            <person name="Lei M."/>
            <person name="Yu H."/>
            <person name="Li Y."/>
            <person name="Xu H."/>
            <person name="Wei S."/>
            <person name="He X."/>
            <person name="Fang L."/>
            <person name="Zhang Z."/>
            <person name="Zhang Y."/>
            <person name="Huang X."/>
            <person name="Su Z."/>
            <person name="Tong W."/>
            <person name="Li J."/>
            <person name="Tong Z."/>
            <person name="Li S."/>
            <person name="Ye J."/>
            <person name="Wang L."/>
            <person name="Fang L."/>
            <person name="Lei T."/>
            <person name="Chen C."/>
            <person name="Chen H."/>
            <person name="Xu Z."/>
            <person name="Li H."/>
            <person name="Huang H."/>
            <person name="Zhang F."/>
            <person name="Xu H."/>
            <person name="Li N."/>
            <person name="Zhao C."/>
            <person name="Li S."/>
            <person name="Dong L."/>
            <person name="Huang Y."/>
            <person name="Li L."/>
            <person name="Xi Y."/>
            <person name="Qi Q."/>
            <person name="Li W."/>
            <person name="Zhang B."/>
            <person name="Hu W."/>
            <person name="Zhang Y."/>
            <person name="Tian X."/>
            <person name="Jiao Y."/>
            <person name="Liang X."/>
            <person name="Jin J."/>
            <person name="Gao L."/>
            <person name="Zheng W."/>
            <person name="Hao B."/>
            <person name="Liu S."/>
            <person name="Wang W."/>
            <person name="Yuan L."/>
            <person name="Cao M."/>
            <person name="McDermott J."/>
            <person name="Samudrala R."/>
            <person name="Wang J."/>
            <person name="Wong G.K."/>
            <person name="Yang H."/>
        </authorList>
    </citation>
    <scope>NUCLEOTIDE SEQUENCE [LARGE SCALE GENOMIC DNA]</scope>
    <source>
        <strain evidence="7">cv. 93-11</strain>
    </source>
</reference>
<feature type="compositionally biased region" description="Low complexity" evidence="5">
    <location>
        <begin position="1"/>
        <end position="13"/>
    </location>
</feature>
<protein>
    <recommendedName>
        <fullName evidence="8">Stromal 70 kDa heat shock-related protein, chloroplastic</fullName>
    </recommendedName>
</protein>
<dbReference type="STRING" id="39946.A2Y2Y4"/>
<organism evidence="6 7">
    <name type="scientific">Oryza sativa subsp. indica</name>
    <name type="common">Rice</name>
    <dbReference type="NCBI Taxonomy" id="39946"/>
    <lineage>
        <taxon>Eukaryota</taxon>
        <taxon>Viridiplantae</taxon>
        <taxon>Streptophyta</taxon>
        <taxon>Embryophyta</taxon>
        <taxon>Tracheophyta</taxon>
        <taxon>Spermatophyta</taxon>
        <taxon>Magnoliopsida</taxon>
        <taxon>Liliopsida</taxon>
        <taxon>Poales</taxon>
        <taxon>Poaceae</taxon>
        <taxon>BOP clade</taxon>
        <taxon>Oryzoideae</taxon>
        <taxon>Oryzeae</taxon>
        <taxon>Oryzinae</taxon>
        <taxon>Oryza</taxon>
        <taxon>Oryza sativa</taxon>
    </lineage>
</organism>
<evidence type="ECO:0000256" key="2">
    <source>
        <dbReference type="ARBA" id="ARBA00022840"/>
    </source>
</evidence>
<dbReference type="FunFam" id="2.60.34.10:FF:000014">
    <property type="entry name" value="Chaperone protein DnaK HSP70"/>
    <property type="match status" value="1"/>
</dbReference>
<feature type="region of interest" description="Disordered" evidence="5">
    <location>
        <begin position="607"/>
        <end position="648"/>
    </location>
</feature>
<dbReference type="PANTHER" id="PTHR19375">
    <property type="entry name" value="HEAT SHOCK PROTEIN 70KDA"/>
    <property type="match status" value="1"/>
</dbReference>
<comment type="similarity">
    <text evidence="3">Belongs to the heat shock protein 70 family.</text>
</comment>